<protein>
    <submittedName>
        <fullName evidence="11">CDF family Co(II)/Ni(II) efflux transporter DmeF</fullName>
    </submittedName>
</protein>
<feature type="transmembrane region" description="Helical" evidence="9">
    <location>
        <begin position="57"/>
        <end position="76"/>
    </location>
</feature>
<dbReference type="AlphaFoldDB" id="A0A5C1NGB0"/>
<dbReference type="GO" id="GO:0016020">
    <property type="term" value="C:membrane"/>
    <property type="evidence" value="ECO:0007669"/>
    <property type="project" value="UniProtKB-SubCell"/>
</dbReference>
<accession>A0A5C1NGB0</accession>
<evidence type="ECO:0000256" key="4">
    <source>
        <dbReference type="ARBA" id="ARBA00022906"/>
    </source>
</evidence>
<keyword evidence="12" id="KW-1185">Reference proteome</keyword>
<evidence type="ECO:0000256" key="5">
    <source>
        <dbReference type="ARBA" id="ARBA00022989"/>
    </source>
</evidence>
<feature type="domain" description="Cation efflux protein transmembrane" evidence="10">
    <location>
        <begin position="28"/>
        <end position="242"/>
    </location>
</feature>
<evidence type="ECO:0000256" key="1">
    <source>
        <dbReference type="ARBA" id="ARBA00004141"/>
    </source>
</evidence>
<name>A0A5C1NGB0_9GAMM</name>
<evidence type="ECO:0000256" key="7">
    <source>
        <dbReference type="ARBA" id="ARBA00023136"/>
    </source>
</evidence>
<dbReference type="Gene3D" id="1.20.1510.10">
    <property type="entry name" value="Cation efflux protein transmembrane domain"/>
    <property type="match status" value="1"/>
</dbReference>
<keyword evidence="2" id="KW-0813">Transport</keyword>
<dbReference type="InterPro" id="IPR002524">
    <property type="entry name" value="Cation_efflux"/>
</dbReference>
<gene>
    <name evidence="11" type="primary">dmeF</name>
    <name evidence="11" type="ORF">E4T21_12085</name>
</gene>
<dbReference type="NCBIfam" id="NF033827">
    <property type="entry name" value="CDF_efflux_DmeF"/>
    <property type="match status" value="1"/>
</dbReference>
<dbReference type="PANTHER" id="PTHR45755:SF4">
    <property type="entry name" value="ZINC TRANSPORTER 7"/>
    <property type="match status" value="1"/>
</dbReference>
<evidence type="ECO:0000256" key="9">
    <source>
        <dbReference type="SAM" id="Phobius"/>
    </source>
</evidence>
<evidence type="ECO:0000256" key="6">
    <source>
        <dbReference type="ARBA" id="ARBA00023065"/>
    </source>
</evidence>
<dbReference type="Proteomes" id="UP000324285">
    <property type="component" value="Chromosome"/>
</dbReference>
<keyword evidence="5 9" id="KW-1133">Transmembrane helix</keyword>
<feature type="transmembrane region" description="Helical" evidence="9">
    <location>
        <begin position="96"/>
        <end position="114"/>
    </location>
</feature>
<feature type="transmembrane region" description="Helical" evidence="9">
    <location>
        <begin position="217"/>
        <end position="234"/>
    </location>
</feature>
<dbReference type="OrthoDB" id="271709at2"/>
<dbReference type="GO" id="GO:0005385">
    <property type="term" value="F:zinc ion transmembrane transporter activity"/>
    <property type="evidence" value="ECO:0007669"/>
    <property type="project" value="InterPro"/>
</dbReference>
<dbReference type="NCBIfam" id="TIGR01297">
    <property type="entry name" value="CDF"/>
    <property type="match status" value="1"/>
</dbReference>
<feature type="transmembrane region" description="Helical" evidence="9">
    <location>
        <begin position="185"/>
        <end position="205"/>
    </location>
</feature>
<keyword evidence="6" id="KW-0406">Ion transport</keyword>
<feature type="region of interest" description="Disordered" evidence="8">
    <location>
        <begin position="159"/>
        <end position="179"/>
    </location>
</feature>
<reference evidence="11" key="1">
    <citation type="submission" date="2021-02" db="EMBL/GenBank/DDBJ databases">
        <title>Strain Y2R2, a novel species of the genus Halomonas.</title>
        <authorList>
            <person name="Huang H."/>
        </authorList>
    </citation>
    <scope>NUCLEOTIDE SEQUENCE</scope>
    <source>
        <strain evidence="11">Y2R2</strain>
    </source>
</reference>
<evidence type="ECO:0000313" key="12">
    <source>
        <dbReference type="Proteomes" id="UP000324285"/>
    </source>
</evidence>
<evidence type="ECO:0000256" key="3">
    <source>
        <dbReference type="ARBA" id="ARBA00022692"/>
    </source>
</evidence>
<feature type="compositionally biased region" description="Basic residues" evidence="8">
    <location>
        <begin position="159"/>
        <end position="170"/>
    </location>
</feature>
<keyword evidence="3 9" id="KW-0812">Transmembrane</keyword>
<proteinExistence type="predicted"/>
<evidence type="ECO:0000256" key="2">
    <source>
        <dbReference type="ARBA" id="ARBA00022448"/>
    </source>
</evidence>
<dbReference type="RefSeq" id="WP_149285219.1">
    <property type="nucleotide sequence ID" value="NZ_CP038437.2"/>
</dbReference>
<sequence>MNTHKVDDWKHEHVFDQDQVRAGERRTLIVVVLTLVTMVVEIVAGVSYGSMALLADGLHMGSHATALSISAFAYIYARRHARDRRFSFGTGKVNALGGYTGALLLFGFALVMAVESVLRLFNPVEIVFNSAILVAVIGLLVNGISAWILSVGDRHHGQGHFHHHTHHHDHSHAGHDHHDHNQRSAYLHVLADALTSFLAIFALLAAKYLEWNWMDPAMGILGAVLIIRWAIGLLRDTSGVLLDRQVSEFDAEIRKVIEKGGGDRISDLHLWTIAPGLHAGIIALVSDMPQAPHVYREKIQQRFPQLVHITIEVEQNLEHDGHRESW</sequence>
<dbReference type="InterPro" id="IPR027469">
    <property type="entry name" value="Cation_efflux_TMD_sf"/>
</dbReference>
<evidence type="ECO:0000259" key="10">
    <source>
        <dbReference type="Pfam" id="PF01545"/>
    </source>
</evidence>
<dbReference type="KEGG" id="hbh:E4T21_12085"/>
<dbReference type="SUPFAM" id="SSF161111">
    <property type="entry name" value="Cation efflux protein transmembrane domain-like"/>
    <property type="match status" value="1"/>
</dbReference>
<comment type="subcellular location">
    <subcellularLocation>
        <location evidence="1">Membrane</location>
        <topology evidence="1">Multi-pass membrane protein</topology>
    </subcellularLocation>
</comment>
<evidence type="ECO:0000256" key="8">
    <source>
        <dbReference type="SAM" id="MobiDB-lite"/>
    </source>
</evidence>
<feature type="transmembrane region" description="Helical" evidence="9">
    <location>
        <begin position="28"/>
        <end position="51"/>
    </location>
</feature>
<keyword evidence="4" id="KW-0862">Zinc</keyword>
<dbReference type="Pfam" id="PF01545">
    <property type="entry name" value="Cation_efflux"/>
    <property type="match status" value="1"/>
</dbReference>
<dbReference type="PANTHER" id="PTHR45755">
    <property type="match status" value="1"/>
</dbReference>
<dbReference type="InterPro" id="IPR058533">
    <property type="entry name" value="Cation_efflux_TM"/>
</dbReference>
<organism evidence="11 12">
    <name type="scientific">Halomonas binhaiensis</name>
    <dbReference type="NCBI Taxonomy" id="2562282"/>
    <lineage>
        <taxon>Bacteria</taxon>
        <taxon>Pseudomonadati</taxon>
        <taxon>Pseudomonadota</taxon>
        <taxon>Gammaproteobacteria</taxon>
        <taxon>Oceanospirillales</taxon>
        <taxon>Halomonadaceae</taxon>
        <taxon>Halomonas</taxon>
    </lineage>
</organism>
<keyword evidence="4" id="KW-0864">Zinc transport</keyword>
<keyword evidence="7 9" id="KW-0472">Membrane</keyword>
<dbReference type="InterPro" id="IPR045316">
    <property type="entry name" value="Msc2-like"/>
</dbReference>
<evidence type="ECO:0000313" key="11">
    <source>
        <dbReference type="EMBL" id="QEM82204.1"/>
    </source>
</evidence>
<dbReference type="EMBL" id="CP038437">
    <property type="protein sequence ID" value="QEM82204.1"/>
    <property type="molecule type" value="Genomic_DNA"/>
</dbReference>
<feature type="transmembrane region" description="Helical" evidence="9">
    <location>
        <begin position="126"/>
        <end position="149"/>
    </location>
</feature>
<dbReference type="GO" id="GO:0006882">
    <property type="term" value="P:intracellular zinc ion homeostasis"/>
    <property type="evidence" value="ECO:0007669"/>
    <property type="project" value="InterPro"/>
</dbReference>